<evidence type="ECO:0000313" key="3">
    <source>
        <dbReference type="Proteomes" id="UP000217265"/>
    </source>
</evidence>
<proteinExistence type="predicted"/>
<feature type="region of interest" description="Disordered" evidence="1">
    <location>
        <begin position="834"/>
        <end position="861"/>
    </location>
</feature>
<feature type="region of interest" description="Disordered" evidence="1">
    <location>
        <begin position="797"/>
        <end position="819"/>
    </location>
</feature>
<keyword evidence="3" id="KW-1185">Reference proteome</keyword>
<evidence type="ECO:0008006" key="4">
    <source>
        <dbReference type="Google" id="ProtNLM"/>
    </source>
</evidence>
<reference evidence="2 3" key="1">
    <citation type="submission" date="2017-09" db="EMBL/GenBank/DDBJ databases">
        <title>Complete genome sequence of Verrucomicrobial strain HZ-65, isolated from freshwater.</title>
        <authorList>
            <person name="Choi A."/>
        </authorList>
    </citation>
    <scope>NUCLEOTIDE SEQUENCE [LARGE SCALE GENOMIC DNA]</scope>
    <source>
        <strain evidence="2 3">HZ-65</strain>
    </source>
</reference>
<gene>
    <name evidence="2" type="ORF">CMV30_09755</name>
</gene>
<dbReference type="AlphaFoldDB" id="A0A290QFV5"/>
<dbReference type="KEGG" id="vbh:CMV30_09755"/>
<dbReference type="Pfam" id="PF05359">
    <property type="entry name" value="DUF748"/>
    <property type="match status" value="2"/>
</dbReference>
<organism evidence="2 3">
    <name type="scientific">Nibricoccus aquaticus</name>
    <dbReference type="NCBI Taxonomy" id="2576891"/>
    <lineage>
        <taxon>Bacteria</taxon>
        <taxon>Pseudomonadati</taxon>
        <taxon>Verrucomicrobiota</taxon>
        <taxon>Opitutia</taxon>
        <taxon>Opitutales</taxon>
        <taxon>Opitutaceae</taxon>
        <taxon>Nibricoccus</taxon>
    </lineage>
</organism>
<dbReference type="EMBL" id="CP023344">
    <property type="protein sequence ID" value="ATC64218.1"/>
    <property type="molecule type" value="Genomic_DNA"/>
</dbReference>
<dbReference type="InterPro" id="IPR008023">
    <property type="entry name" value="DUF748"/>
</dbReference>
<accession>A0A290QFV5</accession>
<name>A0A290QFV5_9BACT</name>
<protein>
    <recommendedName>
        <fullName evidence="4">DUF748 domain-containing protein</fullName>
    </recommendedName>
</protein>
<dbReference type="Proteomes" id="UP000217265">
    <property type="component" value="Chromosome"/>
</dbReference>
<sequence>MNFADIVKRLEAMSAGAPKTSEPKALLVRRLTVSGASLDYREETEAEPFATTVGPVSFSVREFNTGGKNQAPGEFAAVTESGETIGWKGTVAVAPLRSAGEFSLGSIVLKKYKPYVGRYAKFAITDGLLAVSGRYELVLAQDKPAVRLSEGVVSLKNFKLGAPGAAEPAVALESLELTGLSADSAVNSASVAKVALNGGRVVVTRDADGIDLMRLATPKAGALPVGGGAAGSGEEGTSLLNAVLGELAVAGLAVVVNDTTTPRAARQELTEVTLNVKDVSLAQLAKSSPVEFSAKIAGGGSVAVSGAVAPQPLKGDLTVTVDKVPLASVSPYAEMFVKARIARGSVSAKARVAVAAGVGGGLPAITAQADAGVEDFQVMEGEGDEELAHWKALSLRGIEAATSPSLKLLVADIEWTEPVGRVVVGENGAINLLDLMVTPAGAGQVKAAAAQSPAVTFNKAKTGGAPVAAAAEQSTTFIAIDRFTLNNAAFTFADRSMEPDVKIALNQLSGTVSGLSSATLARADVDLKGKVDGVAPVSIRGQINPLAAEAFTDLKVDFRGIDLQPTGPYVGKFAGYELAKGALTLDVRAKLSQRRLDTSNVVTLDQFTLGAKTDSPEATKLPVGLALALLRDRQGKIVLDVPVQGSMDDPEFRVGRVVWRVLGNILTKAATSPFALLGSMFGGGAKSEELAFQEFVAGSAELTDDSRRKLDVIAKALTERPALRLDIAGAFGAAADAPMLREQALEKGMRVALWEEQRRIAGPGAVVPPPEQITLSPEATARLTGVFYRAAFEPRELSGSEAGPGAKSAEAESSDEAEEKKRIWTPVVRMFRRGGAPAPVGSTKVATPKAPPPRAMTTDPTGAATVGAQAEAVPAGPTTEEMRAKLLAAITVDENTLRELAGERARRVRSYLIDDGHIDAERISLTGETAKGARVDLQLK</sequence>
<evidence type="ECO:0000313" key="2">
    <source>
        <dbReference type="EMBL" id="ATC64218.1"/>
    </source>
</evidence>
<evidence type="ECO:0000256" key="1">
    <source>
        <dbReference type="SAM" id="MobiDB-lite"/>
    </source>
</evidence>